<evidence type="ECO:0000313" key="2">
    <source>
        <dbReference type="Proteomes" id="UP001163324"/>
    </source>
</evidence>
<proteinExistence type="predicted"/>
<comment type="caution">
    <text evidence="1">The sequence shown here is derived from an EMBL/GenBank/DDBJ whole genome shotgun (WGS) entry which is preliminary data.</text>
</comment>
<accession>A0ACC0UYG0</accession>
<dbReference type="Proteomes" id="UP001163324">
    <property type="component" value="Chromosome 6"/>
</dbReference>
<dbReference type="EMBL" id="CM047945">
    <property type="protein sequence ID" value="KAI9898263.1"/>
    <property type="molecule type" value="Genomic_DNA"/>
</dbReference>
<gene>
    <name evidence="1" type="ORF">N3K66_006623</name>
</gene>
<evidence type="ECO:0000313" key="1">
    <source>
        <dbReference type="EMBL" id="KAI9898263.1"/>
    </source>
</evidence>
<organism evidence="1 2">
    <name type="scientific">Trichothecium roseum</name>
    <dbReference type="NCBI Taxonomy" id="47278"/>
    <lineage>
        <taxon>Eukaryota</taxon>
        <taxon>Fungi</taxon>
        <taxon>Dikarya</taxon>
        <taxon>Ascomycota</taxon>
        <taxon>Pezizomycotina</taxon>
        <taxon>Sordariomycetes</taxon>
        <taxon>Hypocreomycetidae</taxon>
        <taxon>Hypocreales</taxon>
        <taxon>Hypocreales incertae sedis</taxon>
        <taxon>Trichothecium</taxon>
    </lineage>
</organism>
<reference evidence="1" key="1">
    <citation type="submission" date="2022-10" db="EMBL/GenBank/DDBJ databases">
        <title>Complete Genome of Trichothecium roseum strain YXFP-22015, a Plant Pathogen Isolated from Citrus.</title>
        <authorList>
            <person name="Wang Y."/>
            <person name="Zhu L."/>
        </authorList>
    </citation>
    <scope>NUCLEOTIDE SEQUENCE</scope>
    <source>
        <strain evidence="1">YXFP-22015</strain>
    </source>
</reference>
<name>A0ACC0UYG0_9HYPO</name>
<protein>
    <submittedName>
        <fullName evidence="1">Uncharacterized protein</fullName>
    </submittedName>
</protein>
<keyword evidence="2" id="KW-1185">Reference proteome</keyword>
<sequence>MVQSDDDENQPLMTDSERREGGVPADDAPAGHSSTSDSSSGPRKNNDTTTTTAVTDPGHPDAPLPSSSDGNSSSSPRRGTLDIEESGSGTSTPRFMHEQNPKHSRWIPYPLRRIGKAIAKWTKGPSNPTPYHITPLFPPIQEAPLVLVNRLLPKKKHRYWLVFLYFSVWLIAFVLVKRQGELSSEIAGWGQPQTIGCGQTWFGKGNSCGVDGNDCRPFNDTGFAFRCPANCESYHVLNPRAVGTQEIIYRPFIIGGPTADEEPTYRGDSFICGAAIHAGIISNSGGGCGVVELVGEQDSFASSTRNGIESVGFDSWFPQSFRFQQDVKCAARDSRWSLLAISAVFTGVLALFTAIPALFFFPTFVGIFWTVGMATDPPSDDPAAELFSLVLGRFLPAMFCAWVMYDKMGVRRTLFHLTAQFEKAILWLGPCWVGALDNYTLSFIPIQRLNAHDLQQQPGAKGALAAIIIVLFVVIVSQIWFFRQEGRLCKILQLYGLLILAILISLTLPGLNLRIHHYFLALLLLPATGMQTRPSLVYQGLLIGLFINGIARWGFDPILQTSAALQGDATKGTRLPELTDILPRGASNITFAWEAADVRSLDGISILVNDVERYRSYFADGDFTWTWARDSDHEGLPEYFRFGYMMGRQVGDYTKAGTWTGDGEWVAMEAGPSKL</sequence>